<evidence type="ECO:0000259" key="5">
    <source>
        <dbReference type="Pfam" id="PF13458"/>
    </source>
</evidence>
<feature type="chain" id="PRO_5033012697" evidence="4">
    <location>
        <begin position="27"/>
        <end position="409"/>
    </location>
</feature>
<dbReference type="AlphaFoldDB" id="A0A844T6X7"/>
<dbReference type="EMBL" id="WQNF01000052">
    <property type="protein sequence ID" value="MVT70861.1"/>
    <property type="molecule type" value="Genomic_DNA"/>
</dbReference>
<comment type="similarity">
    <text evidence="1">Belongs to the leucine-binding protein family.</text>
</comment>
<keyword evidence="3" id="KW-0813">Transport</keyword>
<dbReference type="PANTHER" id="PTHR30483:SF6">
    <property type="entry name" value="PERIPLASMIC BINDING PROTEIN OF ABC TRANSPORTER FOR NATURAL AMINO ACIDS"/>
    <property type="match status" value="1"/>
</dbReference>
<evidence type="ECO:0000256" key="4">
    <source>
        <dbReference type="SAM" id="SignalP"/>
    </source>
</evidence>
<dbReference type="SUPFAM" id="SSF53822">
    <property type="entry name" value="Periplasmic binding protein-like I"/>
    <property type="match status" value="1"/>
</dbReference>
<gene>
    <name evidence="6" type="ORF">GPL21_38025</name>
</gene>
<reference evidence="6 7" key="1">
    <citation type="submission" date="2019-12" db="EMBL/GenBank/DDBJ databases">
        <title>Draft genome sequences Bradyrhizobium cajani AMBPC1010, Bradyrhizobium pachyrhizi AMBPC1040 and Bradyrhizobium yuanmingense ALSPC3051, three plant growth promoting strains isolated from nodules of Cajanus cajan L. in Dominican Republic.</title>
        <authorList>
            <person name="Flores-Felix J.D."/>
            <person name="Araujo J."/>
            <person name="Diaz-Alcantara C."/>
            <person name="Gonzalez-Andres F."/>
            <person name="Velazquez E."/>
        </authorList>
    </citation>
    <scope>NUCLEOTIDE SEQUENCE [LARGE SCALE GENOMIC DNA]</scope>
    <source>
        <strain evidence="6 7">1040</strain>
    </source>
</reference>
<dbReference type="InterPro" id="IPR028082">
    <property type="entry name" value="Peripla_BP_I"/>
</dbReference>
<evidence type="ECO:0000313" key="7">
    <source>
        <dbReference type="Proteomes" id="UP000436468"/>
    </source>
</evidence>
<evidence type="ECO:0000256" key="3">
    <source>
        <dbReference type="ARBA" id="ARBA00022970"/>
    </source>
</evidence>
<keyword evidence="2 4" id="KW-0732">Signal</keyword>
<dbReference type="InterPro" id="IPR051010">
    <property type="entry name" value="BCAA_transport"/>
</dbReference>
<organism evidence="6 7">
    <name type="scientific">Bradyrhizobium pachyrhizi</name>
    <dbReference type="NCBI Taxonomy" id="280333"/>
    <lineage>
        <taxon>Bacteria</taxon>
        <taxon>Pseudomonadati</taxon>
        <taxon>Pseudomonadota</taxon>
        <taxon>Alphaproteobacteria</taxon>
        <taxon>Hyphomicrobiales</taxon>
        <taxon>Nitrobacteraceae</taxon>
        <taxon>Bradyrhizobium</taxon>
    </lineage>
</organism>
<feature type="domain" description="Leucine-binding protein" evidence="5">
    <location>
        <begin position="32"/>
        <end position="368"/>
    </location>
</feature>
<dbReference type="CDD" id="cd06327">
    <property type="entry name" value="PBP1_SBP-like"/>
    <property type="match status" value="1"/>
</dbReference>
<dbReference type="Proteomes" id="UP000436468">
    <property type="component" value="Unassembled WGS sequence"/>
</dbReference>
<keyword evidence="7" id="KW-1185">Reference proteome</keyword>
<comment type="caution">
    <text evidence="6">The sequence shown here is derived from an EMBL/GenBank/DDBJ whole genome shotgun (WGS) entry which is preliminary data.</text>
</comment>
<dbReference type="PANTHER" id="PTHR30483">
    <property type="entry name" value="LEUCINE-SPECIFIC-BINDING PROTEIN"/>
    <property type="match status" value="1"/>
</dbReference>
<evidence type="ECO:0000256" key="1">
    <source>
        <dbReference type="ARBA" id="ARBA00010062"/>
    </source>
</evidence>
<dbReference type="GO" id="GO:0006865">
    <property type="term" value="P:amino acid transport"/>
    <property type="evidence" value="ECO:0007669"/>
    <property type="project" value="UniProtKB-KW"/>
</dbReference>
<dbReference type="RefSeq" id="WP_157348577.1">
    <property type="nucleotide sequence ID" value="NZ_WQNF01000052.1"/>
</dbReference>
<accession>A0A844T6X7</accession>
<sequence length="409" mass="44081">MTSRYGWIAASAAILSVAFAAAPSHAQISDDTVKIGVLTDQAGLYADAAGPGAVEAVRMAIADFGGKVLGKPIAMVDADHQNKADIGAGIARRWYEQENVDVIVDFANSAVAFAVLELTKQKNKAMLVSSAGSSDLTGKGCSANSVQWTYNTYALANSTVRALAKSGAKSWYFVTVDYAFGHALRNDAARTVEKVGGSIAGEVRHPLNSMDFSSYLLQAQSSKADVIAFANTGGDLANSIRQAQEFGMAQQQKLAAFLMQTSDIHAIGLQAAQGLQLATAFYWDLDDKTRDFAARFMARTKKRPTMVQAGLYSSVMNYLKAVEKSGTDDGPKVIAQMKDMPIDDFFARNAFLREDGQLIHDMYLVQVKSPAESKGAWDYEKLVQVIPGKEAFATPEESACPLLKKRSLR</sequence>
<proteinExistence type="inferred from homology"/>
<evidence type="ECO:0000256" key="2">
    <source>
        <dbReference type="ARBA" id="ARBA00022729"/>
    </source>
</evidence>
<feature type="signal peptide" evidence="4">
    <location>
        <begin position="1"/>
        <end position="26"/>
    </location>
</feature>
<protein>
    <submittedName>
        <fullName evidence="6">ABC transporter substrate-binding protein</fullName>
    </submittedName>
</protein>
<dbReference type="Gene3D" id="3.40.50.2300">
    <property type="match status" value="2"/>
</dbReference>
<name>A0A844T6X7_9BRAD</name>
<dbReference type="Pfam" id="PF13458">
    <property type="entry name" value="Peripla_BP_6"/>
    <property type="match status" value="1"/>
</dbReference>
<dbReference type="InterPro" id="IPR028081">
    <property type="entry name" value="Leu-bd"/>
</dbReference>
<evidence type="ECO:0000313" key="6">
    <source>
        <dbReference type="EMBL" id="MVT70861.1"/>
    </source>
</evidence>
<keyword evidence="3" id="KW-0029">Amino-acid transport</keyword>